<gene>
    <name evidence="4" type="ORF">EAH_00013680</name>
</gene>
<protein>
    <submittedName>
        <fullName evidence="4">Ankyrin repeat-containing protein, putative</fullName>
    </submittedName>
</protein>
<dbReference type="Proteomes" id="UP000018050">
    <property type="component" value="Unassembled WGS sequence"/>
</dbReference>
<dbReference type="Pfam" id="PF00023">
    <property type="entry name" value="Ank"/>
    <property type="match status" value="1"/>
</dbReference>
<dbReference type="RefSeq" id="XP_013249874.1">
    <property type="nucleotide sequence ID" value="XM_013394420.1"/>
</dbReference>
<proteinExistence type="predicted"/>
<dbReference type="Pfam" id="PF12796">
    <property type="entry name" value="Ank_2"/>
    <property type="match status" value="1"/>
</dbReference>
<reference evidence="4" key="1">
    <citation type="submission" date="2013-10" db="EMBL/GenBank/DDBJ databases">
        <title>Genomic analysis of the causative agents of coccidiosis in chickens.</title>
        <authorList>
            <person name="Reid A.J."/>
            <person name="Blake D."/>
            <person name="Billington K."/>
            <person name="Browne H."/>
            <person name="Dunn M."/>
            <person name="Hung S."/>
            <person name="Kawahara F."/>
            <person name="Miranda-Saavedra D."/>
            <person name="Mourier T."/>
            <person name="Nagra H."/>
            <person name="Otto T.D."/>
            <person name="Rawlings N."/>
            <person name="Sanchez A."/>
            <person name="Sanders M."/>
            <person name="Subramaniam C."/>
            <person name="Tay Y."/>
            <person name="Dear P."/>
            <person name="Doerig C."/>
            <person name="Gruber A."/>
            <person name="Parkinson J."/>
            <person name="Shirley M."/>
            <person name="Wan K.L."/>
            <person name="Berriman M."/>
            <person name="Tomley F."/>
            <person name="Pain A."/>
        </authorList>
    </citation>
    <scope>NUCLEOTIDE SEQUENCE [LARGE SCALE GENOMIC DNA]</scope>
    <source>
        <strain evidence="4">Houghton</strain>
    </source>
</reference>
<dbReference type="SMART" id="SM00248">
    <property type="entry name" value="ANK"/>
    <property type="match status" value="3"/>
</dbReference>
<feature type="repeat" description="ANK" evidence="3">
    <location>
        <begin position="104"/>
        <end position="136"/>
    </location>
</feature>
<dbReference type="GeneID" id="25269438"/>
<evidence type="ECO:0000256" key="2">
    <source>
        <dbReference type="ARBA" id="ARBA00023043"/>
    </source>
</evidence>
<dbReference type="InterPro" id="IPR036770">
    <property type="entry name" value="Ankyrin_rpt-contain_sf"/>
</dbReference>
<dbReference type="Gene3D" id="1.25.40.20">
    <property type="entry name" value="Ankyrin repeat-containing domain"/>
    <property type="match status" value="2"/>
</dbReference>
<accession>U6GIP7</accession>
<dbReference type="OrthoDB" id="194358at2759"/>
<evidence type="ECO:0000313" key="4">
    <source>
        <dbReference type="EMBL" id="CDI80116.1"/>
    </source>
</evidence>
<dbReference type="VEuPathDB" id="ToxoDB:EAH_00013680"/>
<feature type="repeat" description="ANK" evidence="3">
    <location>
        <begin position="35"/>
        <end position="67"/>
    </location>
</feature>
<name>U6GIP7_EIMAC</name>
<reference evidence="4" key="2">
    <citation type="submission" date="2013-10" db="EMBL/GenBank/DDBJ databases">
        <authorList>
            <person name="Aslett M."/>
        </authorList>
    </citation>
    <scope>NUCLEOTIDE SEQUENCE [LARGE SCALE GENOMIC DNA]</scope>
    <source>
        <strain evidence="4">Houghton</strain>
    </source>
</reference>
<keyword evidence="2 3" id="KW-0040">ANK repeat</keyword>
<dbReference type="SUPFAM" id="SSF48403">
    <property type="entry name" value="Ankyrin repeat"/>
    <property type="match status" value="1"/>
</dbReference>
<dbReference type="InterPro" id="IPR002110">
    <property type="entry name" value="Ankyrin_rpt"/>
</dbReference>
<keyword evidence="5" id="KW-1185">Reference proteome</keyword>
<organism evidence="4 5">
    <name type="scientific">Eimeria acervulina</name>
    <name type="common">Coccidian parasite</name>
    <dbReference type="NCBI Taxonomy" id="5801"/>
    <lineage>
        <taxon>Eukaryota</taxon>
        <taxon>Sar</taxon>
        <taxon>Alveolata</taxon>
        <taxon>Apicomplexa</taxon>
        <taxon>Conoidasida</taxon>
        <taxon>Coccidia</taxon>
        <taxon>Eucoccidiorida</taxon>
        <taxon>Eimeriorina</taxon>
        <taxon>Eimeriidae</taxon>
        <taxon>Eimeria</taxon>
    </lineage>
</organism>
<dbReference type="PROSITE" id="PS50088">
    <property type="entry name" value="ANK_REPEAT"/>
    <property type="match status" value="3"/>
</dbReference>
<dbReference type="OMA" id="NGHEECA"/>
<dbReference type="EMBL" id="HG671144">
    <property type="protein sequence ID" value="CDI80116.1"/>
    <property type="molecule type" value="Genomic_DNA"/>
</dbReference>
<sequence>MAFQALQEAVKSGRVELVLLQLTQTPEAAKAADCNGTTLVILAARLNKEEILKEILAHGGDPNAAEMQEIGGNTALHFAARNKNEEMVSCLLSFGASPNQQNTLGQTPLHIAARVGCKGAAEQMLAAGANPAITDKSGFDAAYWAEHGKYSDLARLLPPPKCLNSKDLALFQLLAMDQLDLPLKMPTKKKGKGKKK</sequence>
<feature type="repeat" description="ANK" evidence="3">
    <location>
        <begin position="71"/>
        <end position="103"/>
    </location>
</feature>
<evidence type="ECO:0000256" key="3">
    <source>
        <dbReference type="PROSITE-ProRule" id="PRU00023"/>
    </source>
</evidence>
<dbReference type="PANTHER" id="PTHR24173:SF74">
    <property type="entry name" value="ANKYRIN REPEAT DOMAIN-CONTAINING PROTEIN 16"/>
    <property type="match status" value="1"/>
</dbReference>
<dbReference type="AlphaFoldDB" id="U6GIP7"/>
<dbReference type="PANTHER" id="PTHR24173">
    <property type="entry name" value="ANKYRIN REPEAT CONTAINING"/>
    <property type="match status" value="1"/>
</dbReference>
<dbReference type="PROSITE" id="PS50297">
    <property type="entry name" value="ANK_REP_REGION"/>
    <property type="match status" value="2"/>
</dbReference>
<evidence type="ECO:0000313" key="5">
    <source>
        <dbReference type="Proteomes" id="UP000018050"/>
    </source>
</evidence>
<keyword evidence="1" id="KW-0677">Repeat</keyword>
<evidence type="ECO:0000256" key="1">
    <source>
        <dbReference type="ARBA" id="ARBA00022737"/>
    </source>
</evidence>